<dbReference type="InterPro" id="IPR037066">
    <property type="entry name" value="Plug_dom_sf"/>
</dbReference>
<dbReference type="InterPro" id="IPR008969">
    <property type="entry name" value="CarboxyPept-like_regulatory"/>
</dbReference>
<keyword evidence="4" id="KW-0406">Ion transport</keyword>
<dbReference type="InterPro" id="IPR023997">
    <property type="entry name" value="TonB-dep_OMP_SusC/RagA_CS"/>
</dbReference>
<evidence type="ECO:0000313" key="13">
    <source>
        <dbReference type="EMBL" id="PTN05046.1"/>
    </source>
</evidence>
<dbReference type="InterPro" id="IPR023996">
    <property type="entry name" value="TonB-dep_OMP_SusC/RagA"/>
</dbReference>
<keyword evidence="7 11" id="KW-0798">TonB box</keyword>
<name>A0A2T5BXI8_9BACT</name>
<feature type="domain" description="Secretin/TonB short N-terminal" evidence="12">
    <location>
        <begin position="65"/>
        <end position="116"/>
    </location>
</feature>
<dbReference type="Gene3D" id="2.60.40.1120">
    <property type="entry name" value="Carboxypeptidase-like, regulatory domain"/>
    <property type="match status" value="1"/>
</dbReference>
<dbReference type="InterPro" id="IPR039426">
    <property type="entry name" value="TonB-dep_rcpt-like"/>
</dbReference>
<dbReference type="Proteomes" id="UP000243525">
    <property type="component" value="Unassembled WGS sequence"/>
</dbReference>
<dbReference type="Pfam" id="PF00593">
    <property type="entry name" value="TonB_dep_Rec_b-barrel"/>
    <property type="match status" value="1"/>
</dbReference>
<gene>
    <name evidence="13" type="ORF">C8N47_12824</name>
</gene>
<comment type="caution">
    <text evidence="13">The sequence shown here is derived from an EMBL/GenBank/DDBJ whole genome shotgun (WGS) entry which is preliminary data.</text>
</comment>
<dbReference type="InterPro" id="IPR036942">
    <property type="entry name" value="Beta-barrel_TonB_sf"/>
</dbReference>
<proteinExistence type="inferred from homology"/>
<dbReference type="NCBIfam" id="TIGR04056">
    <property type="entry name" value="OMP_RagA_SusC"/>
    <property type="match status" value="1"/>
</dbReference>
<dbReference type="Pfam" id="PF07715">
    <property type="entry name" value="Plug"/>
    <property type="match status" value="1"/>
</dbReference>
<dbReference type="Pfam" id="PF07660">
    <property type="entry name" value="STN"/>
    <property type="match status" value="1"/>
</dbReference>
<evidence type="ECO:0000256" key="3">
    <source>
        <dbReference type="ARBA" id="ARBA00022452"/>
    </source>
</evidence>
<dbReference type="InterPro" id="IPR012910">
    <property type="entry name" value="Plug_dom"/>
</dbReference>
<dbReference type="PROSITE" id="PS52016">
    <property type="entry name" value="TONB_DEPENDENT_REC_3"/>
    <property type="match status" value="1"/>
</dbReference>
<sequence length="1145" mass="125712">MISLACSLWKSKLFRIMRIMCFLLIVGMVSAFAEKAHSQAVRFSLNLRNVTTKTVLQQIEEQSQYYFIYDASVVDVERKTNISAEDQSIVAVLDQLFSQTDVIYKINDRTIALSSTSIPQNVSQTIGVSGKVTGDDGVPLPGVTVVVKGSTNGTITDAEGNYNIPQVDGNGILHFSFVGMKPQDVSVQGRTVINVVMAEEAIGLDEVVAIGYGTQSRQNLTGSIAKVSNEILEKKQVSTIESALQGEVAGVSVVNNGGPGVSPTVRIRGIGSVNFNADPLYVVDGLPVGNLNNFDIKDMESVTVLKDAASAAIYGSRAANGVIIITTKQGARNNKMTVSVDASTGIQKAWNMLDLLNRDEYLQFGTELLTNAGDAAPPRFSQMNEPIYEGTTQTFAQTETDWQDEMFRTAPISQLNVNISGGNDKIRLYTSYGRFSQKGIMLGTDYNRHSFRVNTESKVSDRITVGENVKATYSERSNQRTDGGRTIVKHMVNQVPYIPAYDPTKTGGFGGPETVDGSDAANPLRIATFESDKTDVVNLLGNVFAEVRLTDWLKFRSSVGMEYTSDRNVIKLPIYNEGYNQRVDNELTDNRFTYFSPIFTNQLTFNHAFGNHLINAVLVSEQQKTKRTVLNGYGKQATNDLTELTGSTAQTVDGYKEETALISYAGRLNYSFANKYLFNFSIRRDGSSVFAPGKKWGYFPGVSVGWVISEEGFMDNVNVISNLKLKASYGTLGFNAVGAYPWQSSISSNTTAVFNNNYENNPGAYFDKLPNKDLEWEITKMTNFGFDLELLEGSVSFSAEYFERKTDNLIVNNPLPTSMGYAVNPATNIGSMKNWGYEFNAGYHKSFGELNLSVDGNISFVDNKVLKLSTGQPNIDMGGVTSDYGGYTITRTQEGYPIQGFYGWVVDDIFQSQPEIDALNADSGGFYQSESTAPGDIKFKDINGRDANGELTGKPDGKITDDDRTYIGSYLPDFSYGVNILASYKGFDISVALQGVQGNEIYNGTKVLTQGMMRLFNMDKAVLNAWTPENTNTDIPRAVNGDPNHNARTSDRFVEDGSYLRVKNLTLGYTFSPNMMSSISKGAVSSLRLYFTAQNLLTFTKYNGYDPEIGASSTYSGTNATLLQGVDFGFYPQPRTFIFGINVSF</sequence>
<dbReference type="GO" id="GO:0009279">
    <property type="term" value="C:cell outer membrane"/>
    <property type="evidence" value="ECO:0007669"/>
    <property type="project" value="UniProtKB-SubCell"/>
</dbReference>
<dbReference type="GO" id="GO:0006826">
    <property type="term" value="P:iron ion transport"/>
    <property type="evidence" value="ECO:0007669"/>
    <property type="project" value="UniProtKB-KW"/>
</dbReference>
<evidence type="ECO:0000313" key="14">
    <source>
        <dbReference type="Proteomes" id="UP000243525"/>
    </source>
</evidence>
<evidence type="ECO:0000256" key="9">
    <source>
        <dbReference type="ARBA" id="ARBA00023237"/>
    </source>
</evidence>
<dbReference type="SUPFAM" id="SSF49464">
    <property type="entry name" value="Carboxypeptidase regulatory domain-like"/>
    <property type="match status" value="1"/>
</dbReference>
<protein>
    <submittedName>
        <fullName evidence="13">TonB-linked SusC/RagA family outer membrane protein</fullName>
    </submittedName>
</protein>
<dbReference type="Gene3D" id="2.170.130.10">
    <property type="entry name" value="TonB-dependent receptor, plug domain"/>
    <property type="match status" value="1"/>
</dbReference>
<evidence type="ECO:0000256" key="6">
    <source>
        <dbReference type="ARBA" id="ARBA00023004"/>
    </source>
</evidence>
<dbReference type="AlphaFoldDB" id="A0A2T5BXI8"/>
<accession>A0A2T5BXI8</accession>
<evidence type="ECO:0000256" key="5">
    <source>
        <dbReference type="ARBA" id="ARBA00022692"/>
    </source>
</evidence>
<keyword evidence="8 10" id="KW-0472">Membrane</keyword>
<keyword evidence="9 10" id="KW-0998">Cell outer membrane</keyword>
<dbReference type="NCBIfam" id="TIGR04057">
    <property type="entry name" value="SusC_RagA_signa"/>
    <property type="match status" value="1"/>
</dbReference>
<evidence type="ECO:0000256" key="1">
    <source>
        <dbReference type="ARBA" id="ARBA00004571"/>
    </source>
</evidence>
<keyword evidence="2 10" id="KW-0813">Transport</keyword>
<dbReference type="InterPro" id="IPR000531">
    <property type="entry name" value="Beta-barrel_TonB"/>
</dbReference>
<comment type="similarity">
    <text evidence="10 11">Belongs to the TonB-dependent receptor family.</text>
</comment>
<dbReference type="SUPFAM" id="SSF56935">
    <property type="entry name" value="Porins"/>
    <property type="match status" value="1"/>
</dbReference>
<comment type="subcellular location">
    <subcellularLocation>
        <location evidence="1 10">Cell outer membrane</location>
        <topology evidence="1 10">Multi-pass membrane protein</topology>
    </subcellularLocation>
</comment>
<evidence type="ECO:0000256" key="8">
    <source>
        <dbReference type="ARBA" id="ARBA00023136"/>
    </source>
</evidence>
<dbReference type="EMBL" id="QAAD01000028">
    <property type="protein sequence ID" value="PTN05046.1"/>
    <property type="molecule type" value="Genomic_DNA"/>
</dbReference>
<evidence type="ECO:0000259" key="12">
    <source>
        <dbReference type="SMART" id="SM00965"/>
    </source>
</evidence>
<evidence type="ECO:0000256" key="11">
    <source>
        <dbReference type="RuleBase" id="RU003357"/>
    </source>
</evidence>
<evidence type="ECO:0000256" key="7">
    <source>
        <dbReference type="ARBA" id="ARBA00023077"/>
    </source>
</evidence>
<dbReference type="Gene3D" id="2.40.170.20">
    <property type="entry name" value="TonB-dependent receptor, beta-barrel domain"/>
    <property type="match status" value="1"/>
</dbReference>
<dbReference type="Pfam" id="PF13715">
    <property type="entry name" value="CarbopepD_reg_2"/>
    <property type="match status" value="1"/>
</dbReference>
<keyword evidence="5 10" id="KW-0812">Transmembrane</keyword>
<reference evidence="13 14" key="1">
    <citation type="submission" date="2018-04" db="EMBL/GenBank/DDBJ databases">
        <title>Genomic Encyclopedia of Archaeal and Bacterial Type Strains, Phase II (KMG-II): from individual species to whole genera.</title>
        <authorList>
            <person name="Goeker M."/>
        </authorList>
    </citation>
    <scope>NUCLEOTIDE SEQUENCE [LARGE SCALE GENOMIC DNA]</scope>
    <source>
        <strain evidence="13 14">DSM 28823</strain>
    </source>
</reference>
<keyword evidence="4" id="KW-0410">Iron transport</keyword>
<keyword evidence="14" id="KW-1185">Reference proteome</keyword>
<keyword evidence="6" id="KW-0408">Iron</keyword>
<evidence type="ECO:0000256" key="10">
    <source>
        <dbReference type="PROSITE-ProRule" id="PRU01360"/>
    </source>
</evidence>
<evidence type="ECO:0000256" key="4">
    <source>
        <dbReference type="ARBA" id="ARBA00022496"/>
    </source>
</evidence>
<organism evidence="13 14">
    <name type="scientific">Mangrovibacterium marinum</name>
    <dbReference type="NCBI Taxonomy" id="1639118"/>
    <lineage>
        <taxon>Bacteria</taxon>
        <taxon>Pseudomonadati</taxon>
        <taxon>Bacteroidota</taxon>
        <taxon>Bacteroidia</taxon>
        <taxon>Marinilabiliales</taxon>
        <taxon>Prolixibacteraceae</taxon>
        <taxon>Mangrovibacterium</taxon>
    </lineage>
</organism>
<evidence type="ECO:0000256" key="2">
    <source>
        <dbReference type="ARBA" id="ARBA00022448"/>
    </source>
</evidence>
<dbReference type="InterPro" id="IPR011662">
    <property type="entry name" value="Secretin/TonB_short_N"/>
</dbReference>
<dbReference type="SMART" id="SM00965">
    <property type="entry name" value="STN"/>
    <property type="match status" value="1"/>
</dbReference>
<keyword evidence="3 10" id="KW-1134">Transmembrane beta strand</keyword>